<evidence type="ECO:0000256" key="7">
    <source>
        <dbReference type="ARBA" id="ARBA00023157"/>
    </source>
</evidence>
<evidence type="ECO:0000256" key="2">
    <source>
        <dbReference type="ARBA" id="ARBA00015816"/>
    </source>
</evidence>
<reference evidence="12 14" key="1">
    <citation type="submission" date="2020-01" db="EMBL/GenBank/DDBJ databases">
        <title>the WGS Modestobacter muralis CPCC 204518.</title>
        <authorList>
            <person name="Jiang Z."/>
        </authorList>
    </citation>
    <scope>NUCLEOTIDE SEQUENCE [LARGE SCALE GENOMIC DNA]</scope>
    <source>
        <strain evidence="12 14">DSM 100205</strain>
    </source>
</reference>
<dbReference type="PROSITE" id="PS51318">
    <property type="entry name" value="TAT"/>
    <property type="match status" value="1"/>
</dbReference>
<evidence type="ECO:0000313" key="12">
    <source>
        <dbReference type="EMBL" id="NEK94723.1"/>
    </source>
</evidence>
<reference evidence="13 15" key="2">
    <citation type="submission" date="2020-02" db="EMBL/GenBank/DDBJ databases">
        <title>The WGS of Modestobacter muralis DSM 100205.</title>
        <authorList>
            <person name="Jiang Z."/>
        </authorList>
    </citation>
    <scope>NUCLEOTIDE SEQUENCE [LARGE SCALE GENOMIC DNA]</scope>
    <source>
        <strain evidence="13 15">DSM 100205</strain>
    </source>
</reference>
<evidence type="ECO:0000256" key="9">
    <source>
        <dbReference type="ARBA" id="ARBA00034078"/>
    </source>
</evidence>
<dbReference type="InterPro" id="IPR005805">
    <property type="entry name" value="Rieske_Fe-S_prot_C"/>
</dbReference>
<accession>A0A6P0EUZ5</accession>
<keyword evidence="10" id="KW-0732">Signal</keyword>
<dbReference type="InterPro" id="IPR036922">
    <property type="entry name" value="Rieske_2Fe-2S_sf"/>
</dbReference>
<proteinExistence type="predicted"/>
<dbReference type="GO" id="GO:0016020">
    <property type="term" value="C:membrane"/>
    <property type="evidence" value="ECO:0007669"/>
    <property type="project" value="InterPro"/>
</dbReference>
<evidence type="ECO:0000256" key="4">
    <source>
        <dbReference type="ARBA" id="ARBA00022723"/>
    </source>
</evidence>
<evidence type="ECO:0000259" key="11">
    <source>
        <dbReference type="PROSITE" id="PS51296"/>
    </source>
</evidence>
<dbReference type="Pfam" id="PF00355">
    <property type="entry name" value="Rieske"/>
    <property type="match status" value="1"/>
</dbReference>
<comment type="function">
    <text evidence="1">Iron-sulfur subunit of the cytochrome bc1 complex, an essential component of the respiratory electron transport chain required for ATP synthesis. The bc1 complex catalyzes the oxidation of menaquinol and the reduction of cytochrome c in the respiratory chain. The bc1 complex operates through a Q-cycle mechanism that couples electron transfer to generation of the proton gradient that drives ATP synthesis.</text>
</comment>
<evidence type="ECO:0000256" key="10">
    <source>
        <dbReference type="SAM" id="SignalP"/>
    </source>
</evidence>
<evidence type="ECO:0000256" key="1">
    <source>
        <dbReference type="ARBA" id="ARBA00002494"/>
    </source>
</evidence>
<keyword evidence="6" id="KW-0411">Iron-sulfur</keyword>
<dbReference type="Proteomes" id="UP000468828">
    <property type="component" value="Unassembled WGS sequence"/>
</dbReference>
<dbReference type="PROSITE" id="PS51296">
    <property type="entry name" value="RIESKE"/>
    <property type="match status" value="1"/>
</dbReference>
<comment type="caution">
    <text evidence="12">The sequence shown here is derived from an EMBL/GenBank/DDBJ whole genome shotgun (WGS) entry which is preliminary data.</text>
</comment>
<evidence type="ECO:0000313" key="15">
    <source>
        <dbReference type="Proteomes" id="UP000471152"/>
    </source>
</evidence>
<evidence type="ECO:0000313" key="14">
    <source>
        <dbReference type="Proteomes" id="UP000468828"/>
    </source>
</evidence>
<dbReference type="EMBL" id="JAAGWH010000031">
    <property type="protein sequence ID" value="NEK94723.1"/>
    <property type="molecule type" value="Genomic_DNA"/>
</dbReference>
<dbReference type="PRINTS" id="PR00162">
    <property type="entry name" value="RIESKE"/>
</dbReference>
<keyword evidence="4" id="KW-0479">Metal-binding</keyword>
<dbReference type="InterPro" id="IPR017941">
    <property type="entry name" value="Rieske_2Fe-2S"/>
</dbReference>
<feature type="domain" description="Rieske" evidence="11">
    <location>
        <begin position="41"/>
        <end position="135"/>
    </location>
</feature>
<dbReference type="InterPro" id="IPR014349">
    <property type="entry name" value="Rieske_Fe-S_prot"/>
</dbReference>
<dbReference type="PROSITE" id="PS51257">
    <property type="entry name" value="PROKAR_LIPOPROTEIN"/>
    <property type="match status" value="1"/>
</dbReference>
<dbReference type="PANTHER" id="PTHR10134">
    <property type="entry name" value="CYTOCHROME B-C1 COMPLEX SUBUNIT RIESKE, MITOCHONDRIAL"/>
    <property type="match status" value="1"/>
</dbReference>
<dbReference type="AlphaFoldDB" id="A0A6P0EUZ5"/>
<dbReference type="GO" id="GO:0046872">
    <property type="term" value="F:metal ion binding"/>
    <property type="evidence" value="ECO:0007669"/>
    <property type="project" value="UniProtKB-KW"/>
</dbReference>
<sequence length="136" mass="13145">MDACLSRRSLLAAGGAGLGALALGACAGIPVPEVDGVAPGGRIAALADVPVGGAYQLAVDGRRVLIAQPTAGTVVAYDATCPHQGCTVRAGEDGALVCPCHGSAFDLATGDVLQGPAVEPLAPFAVTVSGADVLLA</sequence>
<evidence type="ECO:0000256" key="6">
    <source>
        <dbReference type="ARBA" id="ARBA00023014"/>
    </source>
</evidence>
<dbReference type="Gene3D" id="2.102.10.10">
    <property type="entry name" value="Rieske [2Fe-2S] iron-sulphur domain"/>
    <property type="match status" value="1"/>
</dbReference>
<feature type="chain" id="PRO_5038312550" description="Cytochrome bc1 complex Rieske iron-sulfur subunit" evidence="10">
    <location>
        <begin position="28"/>
        <end position="136"/>
    </location>
</feature>
<dbReference type="RefSeq" id="WP_163611293.1">
    <property type="nucleotide sequence ID" value="NZ_JAAGWB010000033.1"/>
</dbReference>
<dbReference type="CDD" id="cd03467">
    <property type="entry name" value="Rieske"/>
    <property type="match status" value="1"/>
</dbReference>
<dbReference type="GO" id="GO:0004497">
    <property type="term" value="F:monooxygenase activity"/>
    <property type="evidence" value="ECO:0007669"/>
    <property type="project" value="UniProtKB-ARBA"/>
</dbReference>
<dbReference type="InterPro" id="IPR006311">
    <property type="entry name" value="TAT_signal"/>
</dbReference>
<keyword evidence="14" id="KW-1185">Reference proteome</keyword>
<dbReference type="EMBL" id="JAAGWB010000033">
    <property type="protein sequence ID" value="NEN51611.1"/>
    <property type="molecule type" value="Genomic_DNA"/>
</dbReference>
<keyword evidence="3" id="KW-0001">2Fe-2S</keyword>
<keyword evidence="5" id="KW-0408">Iron</keyword>
<evidence type="ECO:0000313" key="13">
    <source>
        <dbReference type="EMBL" id="NEN51611.1"/>
    </source>
</evidence>
<dbReference type="SUPFAM" id="SSF50022">
    <property type="entry name" value="ISP domain"/>
    <property type="match status" value="1"/>
</dbReference>
<gene>
    <name evidence="13" type="ORF">G3R41_11815</name>
    <name evidence="12" type="ORF">GCU67_11160</name>
</gene>
<dbReference type="GO" id="GO:0016705">
    <property type="term" value="F:oxidoreductase activity, acting on paired donors, with incorporation or reduction of molecular oxygen"/>
    <property type="evidence" value="ECO:0007669"/>
    <property type="project" value="UniProtKB-ARBA"/>
</dbReference>
<evidence type="ECO:0000256" key="3">
    <source>
        <dbReference type="ARBA" id="ARBA00022714"/>
    </source>
</evidence>
<keyword evidence="7" id="KW-1015">Disulfide bond</keyword>
<evidence type="ECO:0000256" key="8">
    <source>
        <dbReference type="ARBA" id="ARBA00029586"/>
    </source>
</evidence>
<dbReference type="Proteomes" id="UP000471152">
    <property type="component" value="Unassembled WGS sequence"/>
</dbReference>
<organism evidence="12 14">
    <name type="scientific">Modestobacter muralis</name>
    <dbReference type="NCBI Taxonomy" id="1608614"/>
    <lineage>
        <taxon>Bacteria</taxon>
        <taxon>Bacillati</taxon>
        <taxon>Actinomycetota</taxon>
        <taxon>Actinomycetes</taxon>
        <taxon>Geodermatophilales</taxon>
        <taxon>Geodermatophilaceae</taxon>
        <taxon>Modestobacter</taxon>
    </lineage>
</organism>
<feature type="signal peptide" evidence="10">
    <location>
        <begin position="1"/>
        <end position="27"/>
    </location>
</feature>
<evidence type="ECO:0000256" key="5">
    <source>
        <dbReference type="ARBA" id="ARBA00023004"/>
    </source>
</evidence>
<name>A0A6P0EUZ5_9ACTN</name>
<dbReference type="GO" id="GO:0051537">
    <property type="term" value="F:2 iron, 2 sulfur cluster binding"/>
    <property type="evidence" value="ECO:0007669"/>
    <property type="project" value="UniProtKB-KW"/>
</dbReference>
<comment type="cofactor">
    <cofactor evidence="9">
        <name>[2Fe-2S] cluster</name>
        <dbReference type="ChEBI" id="CHEBI:190135"/>
    </cofactor>
</comment>
<protein>
    <recommendedName>
        <fullName evidence="2">Cytochrome bc1 complex Rieske iron-sulfur subunit</fullName>
    </recommendedName>
    <alternativeName>
        <fullName evidence="8">Cytochrome bc1 reductase complex subunit QcrA</fullName>
    </alternativeName>
</protein>